<comment type="catalytic activity">
    <reaction evidence="1">
        <text>2-hydroxychromene-2-carboxylate = (3E)-4-(2-hydroxyphenyl)-2-oxobut-3-enoate</text>
        <dbReference type="Rhea" id="RHEA:27401"/>
        <dbReference type="ChEBI" id="CHEBI:59350"/>
        <dbReference type="ChEBI" id="CHEBI:59353"/>
        <dbReference type="EC" id="5.99.1.4"/>
    </reaction>
</comment>
<evidence type="ECO:0000313" key="5">
    <source>
        <dbReference type="EMBL" id="BAP59920.1"/>
    </source>
</evidence>
<dbReference type="SMR" id="A0A090AV48"/>
<comment type="similarity">
    <text evidence="1">Belongs to the GST superfamily. NadH family.</text>
</comment>
<dbReference type="InterPro" id="IPR036249">
    <property type="entry name" value="Thioredoxin-like_sf"/>
</dbReference>
<protein>
    <recommendedName>
        <fullName evidence="1">2-hydroxychromene-2-carboxylate isomerase</fullName>
        <ecNumber evidence="1">5.99.1.4</ecNumber>
    </recommendedName>
</protein>
<keyword evidence="1 5" id="KW-0413">Isomerase</keyword>
<dbReference type="EC" id="5.99.1.4" evidence="1"/>
<dbReference type="InterPro" id="IPR001853">
    <property type="entry name" value="DSBA-like_thioredoxin_dom"/>
</dbReference>
<evidence type="ECO:0000256" key="1">
    <source>
        <dbReference type="PIRNR" id="PIRNR006386"/>
    </source>
</evidence>
<dbReference type="PANTHER" id="PTHR42943:SF2">
    <property type="entry name" value="GLUTATHIONE S-TRANSFERASE KAPPA 1"/>
    <property type="match status" value="1"/>
</dbReference>
<dbReference type="GO" id="GO:0018845">
    <property type="term" value="F:2-hydroxychromene-2-carboxylate isomerase activity"/>
    <property type="evidence" value="ECO:0007669"/>
    <property type="project" value="UniProtKB-UniRule"/>
</dbReference>
<sequence length="239" mass="26631">MPRAARPPRFYFNLRSPYNFFALRELRENHPGLLDRLEWRPFWEPDETSRKLLAEAGAEFPYVPMSRAKQFYILRDVRRLAAARGLTVTWPVDADPWWEPAHLTWFLAERRGLGRAWVERAGTARWLEGRDLCDPATVRELAVSIGLDAEEVGAATDDPEIRAQGTRALVDVCRDGVFGVPYFIHGSEPFWGLDRVADFVATFPEHAPAPAAENPEPADPGLALVGGPASDLSHAGGCG</sequence>
<evidence type="ECO:0000259" key="4">
    <source>
        <dbReference type="Pfam" id="PF01323"/>
    </source>
</evidence>
<dbReference type="Gene3D" id="3.40.30.10">
    <property type="entry name" value="Glutaredoxin"/>
    <property type="match status" value="1"/>
</dbReference>
<feature type="active site" description="Nucleophile" evidence="2">
    <location>
        <position position="16"/>
    </location>
</feature>
<proteinExistence type="inferred from homology"/>
<dbReference type="OrthoDB" id="5244108at2"/>
<feature type="domain" description="DSBA-like thioredoxin" evidence="4">
    <location>
        <begin position="10"/>
        <end position="200"/>
    </location>
</feature>
<dbReference type="GO" id="GO:0004602">
    <property type="term" value="F:glutathione peroxidase activity"/>
    <property type="evidence" value="ECO:0007669"/>
    <property type="project" value="TreeGrafter"/>
</dbReference>
<dbReference type="GeneID" id="97405907"/>
<name>A0A090AV48_9ACTN</name>
<accession>A0A090AV48</accession>
<dbReference type="RefSeq" id="WP_006374362.1">
    <property type="nucleotide sequence ID" value="NZ_BAAAGY010000018.1"/>
</dbReference>
<feature type="region of interest" description="Disordered" evidence="3">
    <location>
        <begin position="207"/>
        <end position="226"/>
    </location>
</feature>
<dbReference type="InterPro" id="IPR014440">
    <property type="entry name" value="HCCAis_GSTk"/>
</dbReference>
<dbReference type="InterPro" id="IPR051924">
    <property type="entry name" value="GST_Kappa/NadH"/>
</dbReference>
<organism evidence="5">
    <name type="scientific">Streptomyces turgidiscabies</name>
    <dbReference type="NCBI Taxonomy" id="85558"/>
    <lineage>
        <taxon>Bacteria</taxon>
        <taxon>Bacillati</taxon>
        <taxon>Actinomycetota</taxon>
        <taxon>Actinomycetes</taxon>
        <taxon>Kitasatosporales</taxon>
        <taxon>Streptomycetaceae</taxon>
        <taxon>Streptomyces</taxon>
    </lineage>
</organism>
<dbReference type="GO" id="GO:0006749">
    <property type="term" value="P:glutathione metabolic process"/>
    <property type="evidence" value="ECO:0007669"/>
    <property type="project" value="TreeGrafter"/>
</dbReference>
<dbReference type="Pfam" id="PF01323">
    <property type="entry name" value="DSBA"/>
    <property type="match status" value="1"/>
</dbReference>
<dbReference type="GO" id="GO:0004364">
    <property type="term" value="F:glutathione transferase activity"/>
    <property type="evidence" value="ECO:0007669"/>
    <property type="project" value="TreeGrafter"/>
</dbReference>
<dbReference type="EMBL" id="AB698636">
    <property type="protein sequence ID" value="BAP59920.1"/>
    <property type="molecule type" value="Genomic_DNA"/>
</dbReference>
<dbReference type="AlphaFoldDB" id="A0A090AV48"/>
<reference evidence="5" key="1">
    <citation type="journal article" date="2012" name="J. Gen. Appl. Microbiol.">
        <title>Genome-wide survey of polyketide synthase and nonribosomal peptide synthetase gene clusters in Streptomyces turgidiscabies NBRC 16081.</title>
        <authorList>
            <person name="Komaki H."/>
            <person name="Ichikawa N."/>
            <person name="Oguchi A."/>
            <person name="Hanamaki T."/>
            <person name="Fujita N."/>
        </authorList>
    </citation>
    <scope>NUCLEOTIDE SEQUENCE</scope>
    <source>
        <strain evidence="5">NBRC 16081</strain>
    </source>
</reference>
<dbReference type="PANTHER" id="PTHR42943">
    <property type="entry name" value="GLUTATHIONE S-TRANSFERASE KAPPA"/>
    <property type="match status" value="1"/>
</dbReference>
<evidence type="ECO:0000256" key="2">
    <source>
        <dbReference type="PIRSR" id="PIRSR006386-1"/>
    </source>
</evidence>
<dbReference type="PIRSF" id="PIRSF006386">
    <property type="entry name" value="HCCAis_GSTk"/>
    <property type="match status" value="1"/>
</dbReference>
<dbReference type="SUPFAM" id="SSF52833">
    <property type="entry name" value="Thioredoxin-like"/>
    <property type="match status" value="1"/>
</dbReference>
<evidence type="ECO:0000256" key="3">
    <source>
        <dbReference type="SAM" id="MobiDB-lite"/>
    </source>
</evidence>